<dbReference type="NCBIfam" id="TIGR00447">
    <property type="entry name" value="pth"/>
    <property type="match status" value="1"/>
</dbReference>
<dbReference type="AlphaFoldDB" id="A0A9N9G622"/>
<evidence type="ECO:0000256" key="6">
    <source>
        <dbReference type="SAM" id="MobiDB-lite"/>
    </source>
</evidence>
<comment type="caution">
    <text evidence="7">The sequence shown here is derived from an EMBL/GenBank/DDBJ whole genome shotgun (WGS) entry which is preliminary data.</text>
</comment>
<organism evidence="7 8">
    <name type="scientific">Paraglomus brasilianum</name>
    <dbReference type="NCBI Taxonomy" id="144538"/>
    <lineage>
        <taxon>Eukaryota</taxon>
        <taxon>Fungi</taxon>
        <taxon>Fungi incertae sedis</taxon>
        <taxon>Mucoromycota</taxon>
        <taxon>Glomeromycotina</taxon>
        <taxon>Glomeromycetes</taxon>
        <taxon>Paraglomerales</taxon>
        <taxon>Paraglomeraceae</taxon>
        <taxon>Paraglomus</taxon>
    </lineage>
</organism>
<proteinExistence type="inferred from homology"/>
<dbReference type="GO" id="GO:0004045">
    <property type="term" value="F:peptidyl-tRNA hydrolase activity"/>
    <property type="evidence" value="ECO:0007669"/>
    <property type="project" value="UniProtKB-EC"/>
</dbReference>
<dbReference type="PANTHER" id="PTHR17224">
    <property type="entry name" value="PEPTIDYL-TRNA HYDROLASE"/>
    <property type="match status" value="1"/>
</dbReference>
<dbReference type="GO" id="GO:0000049">
    <property type="term" value="F:tRNA binding"/>
    <property type="evidence" value="ECO:0007669"/>
    <property type="project" value="UniProtKB-KW"/>
</dbReference>
<keyword evidence="8" id="KW-1185">Reference proteome</keyword>
<dbReference type="OrthoDB" id="1711136at2759"/>
<dbReference type="InterPro" id="IPR018171">
    <property type="entry name" value="Pept_tRNA_hydro_CS"/>
</dbReference>
<gene>
    <name evidence="7" type="ORF">PBRASI_LOCUS6939</name>
</gene>
<evidence type="ECO:0000313" key="7">
    <source>
        <dbReference type="EMBL" id="CAG8587366.1"/>
    </source>
</evidence>
<dbReference type="PROSITE" id="PS01196">
    <property type="entry name" value="PEPT_TRNA_HYDROL_2"/>
    <property type="match status" value="1"/>
</dbReference>
<evidence type="ECO:0000256" key="5">
    <source>
        <dbReference type="ARBA" id="ARBA00038063"/>
    </source>
</evidence>
<dbReference type="Gene3D" id="3.40.50.1470">
    <property type="entry name" value="Peptidyl-tRNA hydrolase"/>
    <property type="match status" value="1"/>
</dbReference>
<comment type="similarity">
    <text evidence="5">Belongs to the PTH family.</text>
</comment>
<evidence type="ECO:0000256" key="3">
    <source>
        <dbReference type="ARBA" id="ARBA00022801"/>
    </source>
</evidence>
<evidence type="ECO:0000256" key="1">
    <source>
        <dbReference type="ARBA" id="ARBA00013260"/>
    </source>
</evidence>
<feature type="region of interest" description="Disordered" evidence="6">
    <location>
        <begin position="85"/>
        <end position="119"/>
    </location>
</feature>
<feature type="compositionally biased region" description="Basic and acidic residues" evidence="6">
    <location>
        <begin position="69"/>
        <end position="79"/>
    </location>
</feature>
<reference evidence="7" key="1">
    <citation type="submission" date="2021-06" db="EMBL/GenBank/DDBJ databases">
        <authorList>
            <person name="Kallberg Y."/>
            <person name="Tangrot J."/>
            <person name="Rosling A."/>
        </authorList>
    </citation>
    <scope>NUCLEOTIDE SEQUENCE</scope>
    <source>
        <strain evidence="7">BR232B</strain>
    </source>
</reference>
<sequence>MDVRRILLVGLGNHTHPNTRHSVGFLAVDYIAEQLGLKWTRDKNYIANVASTTLSIDLPRTKQKKQKEKKAVRIKDLQESNKKVDNNDIENIALDDNDTKENHENKNENKSGSENGLIGVKTKKRDIEQPRVEPIRLEMTLMKPGLLMNLSGKSVGKAVRNLHISPSNIIVIHDDMQRELGKISPKFGGSANGHNGIKSIIECLRTDQFHRLRIGIGRPPSHIDDRSHAVVSSYVLRAFTRAEKDMLLNEVFPKSKDEVIRLCTTGTK</sequence>
<protein>
    <recommendedName>
        <fullName evidence="1">peptidyl-tRNA hydrolase</fullName>
        <ecNumber evidence="1">3.1.1.29</ecNumber>
    </recommendedName>
</protein>
<dbReference type="Proteomes" id="UP000789739">
    <property type="component" value="Unassembled WGS sequence"/>
</dbReference>
<evidence type="ECO:0000256" key="2">
    <source>
        <dbReference type="ARBA" id="ARBA00022555"/>
    </source>
</evidence>
<dbReference type="EC" id="3.1.1.29" evidence="1"/>
<dbReference type="SUPFAM" id="SSF53178">
    <property type="entry name" value="Peptidyl-tRNA hydrolase-like"/>
    <property type="match status" value="2"/>
</dbReference>
<dbReference type="Pfam" id="PF01195">
    <property type="entry name" value="Pept_tRNA_hydro"/>
    <property type="match status" value="2"/>
</dbReference>
<dbReference type="EMBL" id="CAJVPI010000992">
    <property type="protein sequence ID" value="CAG8587366.1"/>
    <property type="molecule type" value="Genomic_DNA"/>
</dbReference>
<name>A0A9N9G622_9GLOM</name>
<dbReference type="PANTHER" id="PTHR17224:SF1">
    <property type="entry name" value="PEPTIDYL-TRNA HYDROLASE"/>
    <property type="match status" value="1"/>
</dbReference>
<dbReference type="CDD" id="cd00462">
    <property type="entry name" value="PTH"/>
    <property type="match status" value="1"/>
</dbReference>
<keyword evidence="3" id="KW-0378">Hydrolase</keyword>
<evidence type="ECO:0000256" key="4">
    <source>
        <dbReference type="ARBA" id="ARBA00022884"/>
    </source>
</evidence>
<evidence type="ECO:0000313" key="8">
    <source>
        <dbReference type="Proteomes" id="UP000789739"/>
    </source>
</evidence>
<dbReference type="InterPro" id="IPR036416">
    <property type="entry name" value="Pept_tRNA_hydro_sf"/>
</dbReference>
<dbReference type="InterPro" id="IPR001328">
    <property type="entry name" value="Pept_tRNA_hydro"/>
</dbReference>
<keyword evidence="4" id="KW-0694">RNA-binding</keyword>
<feature type="region of interest" description="Disordered" evidence="6">
    <location>
        <begin position="60"/>
        <end position="79"/>
    </location>
</feature>
<feature type="compositionally biased region" description="Basic and acidic residues" evidence="6">
    <location>
        <begin position="97"/>
        <end position="111"/>
    </location>
</feature>
<accession>A0A9N9G622</accession>
<keyword evidence="2" id="KW-0820">tRNA-binding</keyword>